<keyword evidence="6" id="KW-1185">Reference proteome</keyword>
<name>A0A223D4A5_9BACL</name>
<evidence type="ECO:0000313" key="5">
    <source>
        <dbReference type="EMBL" id="ASS76246.1"/>
    </source>
</evidence>
<evidence type="ECO:0000256" key="1">
    <source>
        <dbReference type="ARBA" id="ARBA00006534"/>
    </source>
</evidence>
<dbReference type="Gene3D" id="3.40.50.880">
    <property type="match status" value="1"/>
</dbReference>
<dbReference type="CDD" id="cd03146">
    <property type="entry name" value="GAT1_Peptidase_E"/>
    <property type="match status" value="1"/>
</dbReference>
<dbReference type="OrthoDB" id="9778515at2"/>
<reference evidence="5 6" key="1">
    <citation type="journal article" date="2015" name="Int. J. Syst. Evol. Microbiol.">
        <title>Tumebacillus algifaecis sp. nov., isolated from decomposing algal scum.</title>
        <authorList>
            <person name="Wu Y.F."/>
            <person name="Zhang B."/>
            <person name="Xing P."/>
            <person name="Wu Q.L."/>
            <person name="Liu S.J."/>
        </authorList>
    </citation>
    <scope>NUCLEOTIDE SEQUENCE [LARGE SCALE GENOMIC DNA]</scope>
    <source>
        <strain evidence="5 6">THMBR28</strain>
    </source>
</reference>
<dbReference type="EMBL" id="CP022657">
    <property type="protein sequence ID" value="ASS76246.1"/>
    <property type="molecule type" value="Genomic_DNA"/>
</dbReference>
<organism evidence="5 6">
    <name type="scientific">Tumebacillus algifaecis</name>
    <dbReference type="NCBI Taxonomy" id="1214604"/>
    <lineage>
        <taxon>Bacteria</taxon>
        <taxon>Bacillati</taxon>
        <taxon>Bacillota</taxon>
        <taxon>Bacilli</taxon>
        <taxon>Bacillales</taxon>
        <taxon>Alicyclobacillaceae</taxon>
        <taxon>Tumebacillus</taxon>
    </lineage>
</organism>
<keyword evidence="2" id="KW-0645">Protease</keyword>
<keyword evidence="4" id="KW-0720">Serine protease</keyword>
<dbReference type="AlphaFoldDB" id="A0A223D4A5"/>
<dbReference type="Proteomes" id="UP000214688">
    <property type="component" value="Chromosome"/>
</dbReference>
<dbReference type="InterPro" id="IPR005320">
    <property type="entry name" value="Peptidase_S51"/>
</dbReference>
<keyword evidence="3" id="KW-0378">Hydrolase</keyword>
<gene>
    <name evidence="5" type="ORF">CIG75_15715</name>
</gene>
<dbReference type="GO" id="GO:0006508">
    <property type="term" value="P:proteolysis"/>
    <property type="evidence" value="ECO:0007669"/>
    <property type="project" value="UniProtKB-KW"/>
</dbReference>
<comment type="similarity">
    <text evidence="1">Belongs to the peptidase S51 family.</text>
</comment>
<dbReference type="PANTHER" id="PTHR20842:SF0">
    <property type="entry name" value="ALPHA-ASPARTYL DIPEPTIDASE"/>
    <property type="match status" value="1"/>
</dbReference>
<sequence length="234" mass="25948">MKQLITMGGGGFSMEPDNLLLDRYVLQQTGKAKPKVCFVPTASGDSLDYTERFYKAMGELNCEPSHLHVFRPPSSDLEAYVLDKDILYVGGGNTRNLLVLWREWGLDQIFKKAWEEGVLLTGLSAGMICWFEQGITDSNFGQLSPLSGLGFLPGSASPHYDGEAQRRPSFQRMILEGALQDGLAADDGAAFHFIGTDLHRTVSSRPNAKGYRVQKIGSEIREEMLDTYYLGNDL</sequence>
<dbReference type="InterPro" id="IPR029062">
    <property type="entry name" value="Class_I_gatase-like"/>
</dbReference>
<accession>A0A223D4A5</accession>
<proteinExistence type="inferred from homology"/>
<evidence type="ECO:0000256" key="2">
    <source>
        <dbReference type="ARBA" id="ARBA00022670"/>
    </source>
</evidence>
<evidence type="ECO:0000256" key="3">
    <source>
        <dbReference type="ARBA" id="ARBA00022801"/>
    </source>
</evidence>
<protein>
    <submittedName>
        <fullName evidence="5">Peptidase E</fullName>
    </submittedName>
</protein>
<dbReference type="PANTHER" id="PTHR20842">
    <property type="entry name" value="PROTEASE S51 ALPHA-ASPARTYL DIPEPTIDASE"/>
    <property type="match status" value="1"/>
</dbReference>
<evidence type="ECO:0000313" key="6">
    <source>
        <dbReference type="Proteomes" id="UP000214688"/>
    </source>
</evidence>
<evidence type="ECO:0000256" key="4">
    <source>
        <dbReference type="ARBA" id="ARBA00022825"/>
    </source>
</evidence>
<dbReference type="SUPFAM" id="SSF52317">
    <property type="entry name" value="Class I glutamine amidotransferase-like"/>
    <property type="match status" value="1"/>
</dbReference>
<dbReference type="KEGG" id="tab:CIG75_15715"/>
<dbReference type="Pfam" id="PF03575">
    <property type="entry name" value="Peptidase_S51"/>
    <property type="match status" value="1"/>
</dbReference>
<dbReference type="RefSeq" id="WP_094237479.1">
    <property type="nucleotide sequence ID" value="NZ_CP022657.1"/>
</dbReference>
<dbReference type="GO" id="GO:0008236">
    <property type="term" value="F:serine-type peptidase activity"/>
    <property type="evidence" value="ECO:0007669"/>
    <property type="project" value="UniProtKB-KW"/>
</dbReference>